<dbReference type="EMBL" id="ABYJ02000339">
    <property type="protein sequence ID" value="EEU98482.1"/>
    <property type="molecule type" value="Genomic_DNA"/>
</dbReference>
<proteinExistence type="predicted"/>
<protein>
    <submittedName>
        <fullName evidence="1">Uncharacterized protein</fullName>
    </submittedName>
</protein>
<name>C7GI68_9FIRM</name>
<organism evidence="1 2">
    <name type="scientific">Roseburia intestinalis L1-82</name>
    <dbReference type="NCBI Taxonomy" id="536231"/>
    <lineage>
        <taxon>Bacteria</taxon>
        <taxon>Bacillati</taxon>
        <taxon>Bacillota</taxon>
        <taxon>Clostridia</taxon>
        <taxon>Lachnospirales</taxon>
        <taxon>Lachnospiraceae</taxon>
        <taxon>Roseburia</taxon>
    </lineage>
</organism>
<evidence type="ECO:0000313" key="1">
    <source>
        <dbReference type="EMBL" id="EEU98482.1"/>
    </source>
</evidence>
<gene>
    <name evidence="1" type="ORF">ROSINTL182_09640</name>
</gene>
<dbReference type="Proteomes" id="UP000004828">
    <property type="component" value="Unassembled WGS sequence"/>
</dbReference>
<dbReference type="HOGENOM" id="CLU_2556152_0_0_9"/>
<evidence type="ECO:0000313" key="2">
    <source>
        <dbReference type="Proteomes" id="UP000004828"/>
    </source>
</evidence>
<dbReference type="AlphaFoldDB" id="C7GI68"/>
<accession>C7GI68</accession>
<comment type="caution">
    <text evidence="1">The sequence shown here is derived from an EMBL/GenBank/DDBJ whole genome shotgun (WGS) entry which is preliminary data.</text>
</comment>
<reference evidence="1 2" key="1">
    <citation type="submission" date="2009-08" db="EMBL/GenBank/DDBJ databases">
        <authorList>
            <person name="Weinstock G."/>
            <person name="Sodergren E."/>
            <person name="Clifton S."/>
            <person name="Fulton L."/>
            <person name="Fulton B."/>
            <person name="Courtney L."/>
            <person name="Fronick C."/>
            <person name="Harrison M."/>
            <person name="Strong C."/>
            <person name="Farmer C."/>
            <person name="Delahaunty K."/>
            <person name="Markovic C."/>
            <person name="Hall O."/>
            <person name="Minx P."/>
            <person name="Tomlinson C."/>
            <person name="Mitreva M."/>
            <person name="Nelson J."/>
            <person name="Hou S."/>
            <person name="Wollam A."/>
            <person name="Pepin K.H."/>
            <person name="Johnson M."/>
            <person name="Bhonagiri V."/>
            <person name="Nash W.E."/>
            <person name="Warren W."/>
            <person name="Chinwalla A."/>
            <person name="Mardis E.R."/>
            <person name="Wilson R.K."/>
        </authorList>
    </citation>
    <scope>NUCLEOTIDE SEQUENCE [LARGE SCALE GENOMIC DNA]</scope>
    <source>
        <strain evidence="1 2">L1-82</strain>
    </source>
</reference>
<sequence>MIFRSQGLLQIIQGTLRFPCAGCRQLPFCELAIWGHLALQAVPSRQVLQLSLYFDGRIKYNEVDDKSEVAYCIGKEKLWTEW</sequence>